<dbReference type="Pfam" id="PF00550">
    <property type="entry name" value="PP-binding"/>
    <property type="match status" value="1"/>
</dbReference>
<dbReference type="Proteomes" id="UP000007886">
    <property type="component" value="Chromosome"/>
</dbReference>
<dbReference type="InterPro" id="IPR014030">
    <property type="entry name" value="Ketoacyl_synth_N"/>
</dbReference>
<feature type="active site" description="Proton acceptor; for dehydratase activity" evidence="7">
    <location>
        <position position="1413"/>
    </location>
</feature>
<keyword evidence="3" id="KW-0808">Transferase</keyword>
<dbReference type="InterPro" id="IPR029058">
    <property type="entry name" value="AB_hydrolase_fold"/>
</dbReference>
<dbReference type="SMART" id="SM00827">
    <property type="entry name" value="PKS_AT"/>
    <property type="match status" value="1"/>
</dbReference>
<dbReference type="Pfam" id="PF00109">
    <property type="entry name" value="ketoacyl-synt"/>
    <property type="match status" value="1"/>
</dbReference>
<keyword evidence="6" id="KW-0511">Multifunctional enzyme</keyword>
<dbReference type="Gene3D" id="3.30.70.250">
    <property type="entry name" value="Malonyl-CoA ACP transacylase, ACP-binding"/>
    <property type="match status" value="1"/>
</dbReference>
<dbReference type="KEGG" id="brs:S23_56370"/>
<dbReference type="Gene3D" id="3.10.129.110">
    <property type="entry name" value="Polyketide synthase dehydratase"/>
    <property type="match status" value="1"/>
</dbReference>
<evidence type="ECO:0000313" key="11">
    <source>
        <dbReference type="EMBL" id="BAL78829.1"/>
    </source>
</evidence>
<evidence type="ECO:0000256" key="4">
    <source>
        <dbReference type="ARBA" id="ARBA00022832"/>
    </source>
</evidence>
<dbReference type="InterPro" id="IPR049552">
    <property type="entry name" value="PKS_DH_N"/>
</dbReference>
<dbReference type="InterPro" id="IPR049551">
    <property type="entry name" value="PKS_DH_C"/>
</dbReference>
<dbReference type="PROSITE" id="PS00606">
    <property type="entry name" value="KS3_1"/>
    <property type="match status" value="1"/>
</dbReference>
<keyword evidence="12" id="KW-1185">Reference proteome</keyword>
<dbReference type="Gene3D" id="3.40.47.10">
    <property type="match status" value="1"/>
</dbReference>
<dbReference type="Gene3D" id="1.10.1200.10">
    <property type="entry name" value="ACP-like"/>
    <property type="match status" value="1"/>
</dbReference>
<reference evidence="11 12" key="1">
    <citation type="journal article" date="2012" name="Microbes Environ.">
        <title>Complete genome sequence of Bradyrhizobium sp. S23321: insights into symbiosis evolution in soil oligotrophs.</title>
        <authorList>
            <person name="Okubo T."/>
            <person name="Tsukui T."/>
            <person name="Maita H."/>
            <person name="Okamoto S."/>
            <person name="Oshima K."/>
            <person name="Fujisawa T."/>
            <person name="Saito A."/>
            <person name="Futamata H."/>
            <person name="Hattori R."/>
            <person name="Shimomura Y."/>
            <person name="Haruta S."/>
            <person name="Morimoto S."/>
            <person name="Wang Y."/>
            <person name="Sakai Y."/>
            <person name="Hattori M."/>
            <person name="Aizawa S."/>
            <person name="Nagashima K.V.P."/>
            <person name="Masuda S."/>
            <person name="Hattori T."/>
            <person name="Yamashita A."/>
            <person name="Bao Z."/>
            <person name="Hayatsu M."/>
            <person name="Kajiya-Kanegae H."/>
            <person name="Yoshinaga I."/>
            <person name="Sakamoto K."/>
            <person name="Toyota K."/>
            <person name="Nakao M."/>
            <person name="Kohara M."/>
            <person name="Anda M."/>
            <person name="Niwa R."/>
            <person name="Jung-Hwan P."/>
            <person name="Sameshima-Saito R."/>
            <person name="Tokuda S."/>
            <person name="Yamamoto S."/>
            <person name="Yamamoto S."/>
            <person name="Yokoyama T."/>
            <person name="Akutsu T."/>
            <person name="Nakamura Y."/>
            <person name="Nakahira-Yanaka Y."/>
            <person name="Takada Hoshino Y."/>
            <person name="Hirakawa H."/>
            <person name="Mitsui H."/>
            <person name="Terasawa K."/>
            <person name="Itakura M."/>
            <person name="Sato S."/>
            <person name="Ikeda-Ohtsubo W."/>
            <person name="Sakakura N."/>
            <person name="Kaminuma E."/>
            <person name="Minamisawa K."/>
        </authorList>
    </citation>
    <scope>NUCLEOTIDE SEQUENCE [LARGE SCALE GENOMIC DNA]</scope>
    <source>
        <strain evidence="11 12">S23321</strain>
    </source>
</reference>
<dbReference type="SMART" id="SM00825">
    <property type="entry name" value="PKS_KS"/>
    <property type="match status" value="1"/>
</dbReference>
<keyword evidence="4" id="KW-0276">Fatty acid metabolism</keyword>
<dbReference type="Pfam" id="PF08659">
    <property type="entry name" value="KR"/>
    <property type="match status" value="1"/>
</dbReference>
<feature type="domain" description="Carrier" evidence="8">
    <location>
        <begin position="1747"/>
        <end position="1822"/>
    </location>
</feature>
<dbReference type="PROSITE" id="PS52004">
    <property type="entry name" value="KS3_2"/>
    <property type="match status" value="1"/>
</dbReference>
<dbReference type="Pfam" id="PF21089">
    <property type="entry name" value="PKS_DH_N"/>
    <property type="match status" value="1"/>
</dbReference>
<evidence type="ECO:0000313" key="12">
    <source>
        <dbReference type="Proteomes" id="UP000007886"/>
    </source>
</evidence>
<dbReference type="InterPro" id="IPR013968">
    <property type="entry name" value="PKS_KR"/>
</dbReference>
<dbReference type="InterPro" id="IPR001031">
    <property type="entry name" value="Thioesterase"/>
</dbReference>
<dbReference type="CDD" id="cd00833">
    <property type="entry name" value="PKS"/>
    <property type="match status" value="1"/>
</dbReference>
<dbReference type="InterPro" id="IPR001227">
    <property type="entry name" value="Ac_transferase_dom_sf"/>
</dbReference>
<dbReference type="InterPro" id="IPR042104">
    <property type="entry name" value="PKS_dehydratase_sf"/>
</dbReference>
<dbReference type="InterPro" id="IPR016035">
    <property type="entry name" value="Acyl_Trfase/lysoPLipase"/>
</dbReference>
<dbReference type="Gene3D" id="3.40.50.1820">
    <property type="entry name" value="alpha/beta hydrolase"/>
    <property type="match status" value="1"/>
</dbReference>
<dbReference type="InterPro" id="IPR016036">
    <property type="entry name" value="Malonyl_transacylase_ACP-bd"/>
</dbReference>
<dbReference type="Gene3D" id="3.40.366.10">
    <property type="entry name" value="Malonyl-Coenzyme A Acyl Carrier Protein, domain 2"/>
    <property type="match status" value="1"/>
</dbReference>
<feature type="domain" description="Ketosynthase family 3 (KS3)" evidence="9">
    <location>
        <begin position="16"/>
        <end position="443"/>
    </location>
</feature>
<dbReference type="InterPro" id="IPR016039">
    <property type="entry name" value="Thiolase-like"/>
</dbReference>
<dbReference type="SUPFAM" id="SSF53474">
    <property type="entry name" value="alpha/beta-Hydrolases"/>
    <property type="match status" value="1"/>
</dbReference>
<evidence type="ECO:0000256" key="1">
    <source>
        <dbReference type="ARBA" id="ARBA00022450"/>
    </source>
</evidence>
<feature type="active site" description="Proton donor; for dehydratase activity" evidence="7">
    <location>
        <position position="1573"/>
    </location>
</feature>
<dbReference type="Pfam" id="PF00698">
    <property type="entry name" value="Acyl_transf_1"/>
    <property type="match status" value="1"/>
</dbReference>
<dbReference type="PANTHER" id="PTHR43775:SF37">
    <property type="entry name" value="SI:DKEY-61P9.11"/>
    <property type="match status" value="1"/>
</dbReference>
<dbReference type="FunFam" id="1.10.1200.10:FF:000016">
    <property type="entry name" value="Non-ribosomal peptide synthase"/>
    <property type="match status" value="1"/>
</dbReference>
<proteinExistence type="predicted"/>
<evidence type="ECO:0000256" key="6">
    <source>
        <dbReference type="ARBA" id="ARBA00023268"/>
    </source>
</evidence>
<dbReference type="InterPro" id="IPR014031">
    <property type="entry name" value="Ketoacyl_synth_C"/>
</dbReference>
<dbReference type="SUPFAM" id="SSF52151">
    <property type="entry name" value="FabD/lysophospholipase-like"/>
    <property type="match status" value="1"/>
</dbReference>
<keyword evidence="2" id="KW-0597">Phosphoprotein</keyword>
<dbReference type="SMART" id="SM00826">
    <property type="entry name" value="PKS_DH"/>
    <property type="match status" value="1"/>
</dbReference>
<dbReference type="InterPro" id="IPR049490">
    <property type="entry name" value="C883_1060-like_KR_N"/>
</dbReference>
<evidence type="ECO:0000256" key="3">
    <source>
        <dbReference type="ARBA" id="ARBA00022679"/>
    </source>
</evidence>
<dbReference type="GO" id="GO:0004315">
    <property type="term" value="F:3-oxoacyl-[acyl-carrier-protein] synthase activity"/>
    <property type="evidence" value="ECO:0007669"/>
    <property type="project" value="InterPro"/>
</dbReference>
<dbReference type="PROSITE" id="PS50075">
    <property type="entry name" value="CARRIER"/>
    <property type="match status" value="1"/>
</dbReference>
<dbReference type="InterPro" id="IPR050091">
    <property type="entry name" value="PKS_NRPS_Biosynth_Enz"/>
</dbReference>
<evidence type="ECO:0000256" key="5">
    <source>
        <dbReference type="ARBA" id="ARBA00023098"/>
    </source>
</evidence>
<dbReference type="Pfam" id="PF14765">
    <property type="entry name" value="PS-DH"/>
    <property type="match status" value="1"/>
</dbReference>
<dbReference type="InterPro" id="IPR057326">
    <property type="entry name" value="KR_dom"/>
</dbReference>
<evidence type="ECO:0000259" key="8">
    <source>
        <dbReference type="PROSITE" id="PS50075"/>
    </source>
</evidence>
<dbReference type="RefSeq" id="WP_015688101.1">
    <property type="nucleotide sequence ID" value="NC_017082.1"/>
</dbReference>
<dbReference type="SMART" id="SM00822">
    <property type="entry name" value="PKS_KR"/>
    <property type="match status" value="1"/>
</dbReference>
<dbReference type="InterPro" id="IPR020806">
    <property type="entry name" value="PKS_PP-bd"/>
</dbReference>
<dbReference type="Pfam" id="PF21394">
    <property type="entry name" value="Beta-ketacyl_N"/>
    <property type="match status" value="1"/>
</dbReference>
<dbReference type="InterPro" id="IPR020841">
    <property type="entry name" value="PKS_Beta-ketoAc_synthase_dom"/>
</dbReference>
<sequence>MHDQVMSAGGKSDSEVSSIAIIGMAGRFPGAPSVTKFWENIRESRESVRVFTEQELLAVGERPEVLRDPSYVKACGYLDGIDQFDASFFGISPRDAAVFDPQHRLFLECSSEAFEDAGYVGGKIGGPVAVFAASGASEYFTYNLTTNEEILRSIGAWLLRHTGNDPNFLATRVSYELDLVGPSMNVQTACSSSLVAVHLACQSLLNGECDVALAGASTIYPDQKGYLYRPGEILSPDGHCRPFDAQAGGTVMASAVGCVVLKRLSDALRDEDCIRAVIRGSAINNDGSDKVGYLAPSISGQARVISEALDLAGVAPEEVSYIEAHGTGTMIGDPIEITALVQAFGPNVQRQSCAIGSVKSNIGHAGEAAGMCSLIKTVCALEQRELPATLHYQTPNPQAGFSDSPFFVNASLRPWPAAPGRTRIAGVTSLGAGGTNAHLILEEAPPRPLHTPRDAGPQLLLVSSRTNAALDAATRNLANHLRTNPRQPLDEVAFTLMAGREAFEVRRSLVARDAASAADQLEACDPQRVFTAKAAREHTSTVFLFPGGGAQYAGMSAELYEKEPVFRDALDACLAVVQPRLTVDLRSLMFPPPEAVAVADKQLEAPSLALPALLAVEYALAMLLRSWGLIPAALIGHSAGEYAAACVSGVLTMPDAMALVALRGKLFETLPRGAMLSVALSEEQVRSRLGNDLSLAAVNGPSLCVASGPIDAITQLEAELAAEQIEHTRIHINVAAHSSMLEPILSEFERFCRTIRFQKPAIPFVSNLTGTWITDAEAMDPAYWVRHLRNTVRFDQGARMVLGSGSRALLEVGPGRTLASLCRQQPSKAAVVTTSLRHPNEAASDVAFLKEAIGRLWVAGIEIDPSSFFARTSQRRVPLPTYPFERQRCWIDKGVQAPHSTSLTRQPDLGRWFSAPSFVRSAPSAQLPEEELRKPWLVITDNSPLATAIVKRLRASGARVATVTAAPQFAERGALSFTIDPESAADYSRLLERLRRLDALPGHIVHLWALAPRPMRFFGSSADGDLAAWDNGAVRNFYSLLFLAQALTFEVDQIRLTAIGTAIEALPGEHELHPEKSTLWGVCRVLPREMPGASCSVVDVVVPRARSNEEALLADRLVDELYGSKRDPLVILRDGGRWVQRFDRLVLDPAPGARTWLRPSGVYLVTGGLGGIGLELMQHLALHAKARLVCVGRSAMPEESAWERWVQDHGANDSTSRKIEKIWALRALGAEVMLAAADVTDRIAMADVVTQATRRFGRINGVFHCAGVLKDQLIALRSPETQSAVLSVKAKGALVLQSLFRDGDLDVLINFSSVSSILGLAGQVDYTAANAVLDAVAKARTARGSRTRIVSINWNAWKEVGMLATLVRERHGTTGGDLACAGSLLGDCVRDDVEQTVFHSLLHPKTHWPLGEHVVRNAQAVIPGTGFLELARAALAYRPEDRPIDISDLIFLQPCAVGPSEARTLNIRLNRAGDHSLVIYGESDEQPYVTARVAYADPPSAPRHSLSTIRGRCREHVEVINGRLVQNFMDFGPRWANLRAINLGEGEALIDLALPAAFASDLATYALHPALLDMATGAAQKLIPGFASDDDFYVPFSYGRVLVRQPVPATFSSHVRLQAADGKSAIFDVTLLDENGNELVSIERFTMRRVKAFAAIPASPKPSRPDGPETAEESFLREGMTTAEGLEALDRILAYDLSPQIAASTLDLDLWLDRLDHGGRGTPAEEANWSIGTPGLVRPGGDVGFRAPRDAIERDLASIWQDMLGVQRVSIEDDFFELGGQSLIAMRLFNRIRKEHGVELPLSVLFQAPTIAATAALLREAKGLAAIDRSADSTSVLPQRSGQDLPLSHVTSATIDLEAPEARPTQDIHSEGLPTVPRSLVEIARGGDRTPLFCVHGAGGNVLNFRDLSWGLHHDQPFFALQARGVDGKCSPHKSIEEMARAYIAEIRELRPHGPYLLAGYSGGGVVAFEMAQQLTALGEDVPLLVFFDTFHPQMPVRTVSLDRMLLRLRNEGLGYIKEIVRKKREHAHVARERLQIRMYVRGNKHVPHALRDRQLTDNFGHAAACYRPQPWHGKAILFRAENVPYIYGGGGPYYGWDSVITGGLKTVMIPGNHDTLLLGANAKVLMGPLNEALDKADPLMACAKTLHSSSSEAKGFS</sequence>
<dbReference type="InterPro" id="IPR020807">
    <property type="entry name" value="PKS_DH"/>
</dbReference>
<organism evidence="11 12">
    <name type="scientific">Bradyrhizobium cosmicum</name>
    <dbReference type="NCBI Taxonomy" id="1404864"/>
    <lineage>
        <taxon>Bacteria</taxon>
        <taxon>Pseudomonadati</taxon>
        <taxon>Pseudomonadota</taxon>
        <taxon>Alphaproteobacteria</taxon>
        <taxon>Hyphomicrobiales</taxon>
        <taxon>Nitrobacteraceae</taxon>
        <taxon>Bradyrhizobium</taxon>
    </lineage>
</organism>
<feature type="region of interest" description="N-terminal hotdog fold" evidence="7">
    <location>
        <begin position="1382"/>
        <end position="1500"/>
    </location>
</feature>
<evidence type="ECO:0000256" key="7">
    <source>
        <dbReference type="PROSITE-ProRule" id="PRU01363"/>
    </source>
</evidence>
<protein>
    <submittedName>
        <fullName evidence="11">Polyketide/non-ribosomal peptide synthetase</fullName>
    </submittedName>
</protein>
<dbReference type="SUPFAM" id="SSF51735">
    <property type="entry name" value="NAD(P)-binding Rossmann-fold domains"/>
    <property type="match status" value="2"/>
</dbReference>
<keyword evidence="1" id="KW-0596">Phosphopantetheine</keyword>
<dbReference type="Pfam" id="PF22621">
    <property type="entry name" value="CurL-like_PKS_C"/>
    <property type="match status" value="1"/>
</dbReference>
<dbReference type="InterPro" id="IPR049900">
    <property type="entry name" value="PKS_mFAS_DH"/>
</dbReference>
<dbReference type="GO" id="GO:0031177">
    <property type="term" value="F:phosphopantetheine binding"/>
    <property type="evidence" value="ECO:0007669"/>
    <property type="project" value="InterPro"/>
</dbReference>
<dbReference type="InterPro" id="IPR009081">
    <property type="entry name" value="PP-bd_ACP"/>
</dbReference>
<dbReference type="GO" id="GO:0006633">
    <property type="term" value="P:fatty acid biosynthetic process"/>
    <property type="evidence" value="ECO:0007669"/>
    <property type="project" value="InterPro"/>
</dbReference>
<dbReference type="CDD" id="cd08953">
    <property type="entry name" value="KR_2_SDR_x"/>
    <property type="match status" value="1"/>
</dbReference>
<dbReference type="FunFam" id="3.40.47.10:FF:000042">
    <property type="entry name" value="Polyketide synthase Pks13"/>
    <property type="match status" value="1"/>
</dbReference>
<dbReference type="SUPFAM" id="SSF53901">
    <property type="entry name" value="Thiolase-like"/>
    <property type="match status" value="1"/>
</dbReference>
<dbReference type="PROSITE" id="PS52019">
    <property type="entry name" value="PKS_MFAS_DH"/>
    <property type="match status" value="1"/>
</dbReference>
<accession>A0AAI8MI29</accession>
<feature type="domain" description="PKS/mFAS DH" evidence="10">
    <location>
        <begin position="1382"/>
        <end position="1656"/>
    </location>
</feature>
<dbReference type="InterPro" id="IPR036291">
    <property type="entry name" value="NAD(P)-bd_dom_sf"/>
</dbReference>
<feature type="region of interest" description="C-terminal hotdog fold" evidence="7">
    <location>
        <begin position="1514"/>
        <end position="1656"/>
    </location>
</feature>
<dbReference type="SUPFAM" id="SSF47336">
    <property type="entry name" value="ACP-like"/>
    <property type="match status" value="1"/>
</dbReference>
<dbReference type="SUPFAM" id="SSF55048">
    <property type="entry name" value="Probable ACP-binding domain of malonyl-CoA ACP transacylase"/>
    <property type="match status" value="1"/>
</dbReference>
<dbReference type="GO" id="GO:0004312">
    <property type="term" value="F:fatty acid synthase activity"/>
    <property type="evidence" value="ECO:0007669"/>
    <property type="project" value="TreeGrafter"/>
</dbReference>
<dbReference type="Pfam" id="PF02801">
    <property type="entry name" value="Ketoacyl-synt_C"/>
    <property type="match status" value="1"/>
</dbReference>
<evidence type="ECO:0000256" key="2">
    <source>
        <dbReference type="ARBA" id="ARBA00022553"/>
    </source>
</evidence>
<dbReference type="InterPro" id="IPR036736">
    <property type="entry name" value="ACP-like_sf"/>
</dbReference>
<dbReference type="Gene3D" id="3.40.50.720">
    <property type="entry name" value="NAD(P)-binding Rossmann-like Domain"/>
    <property type="match status" value="1"/>
</dbReference>
<name>A0AAI8MI29_9BRAD</name>
<dbReference type="Gene3D" id="3.30.70.3290">
    <property type="match status" value="1"/>
</dbReference>
<gene>
    <name evidence="11" type="ORF">S23_56370</name>
</gene>
<dbReference type="PANTHER" id="PTHR43775">
    <property type="entry name" value="FATTY ACID SYNTHASE"/>
    <property type="match status" value="1"/>
</dbReference>
<dbReference type="GO" id="GO:0044550">
    <property type="term" value="P:secondary metabolite biosynthetic process"/>
    <property type="evidence" value="ECO:0007669"/>
    <property type="project" value="UniProtKB-ARBA"/>
</dbReference>
<evidence type="ECO:0000259" key="9">
    <source>
        <dbReference type="PROSITE" id="PS52004"/>
    </source>
</evidence>
<dbReference type="SMART" id="SM00823">
    <property type="entry name" value="PKS_PP"/>
    <property type="match status" value="1"/>
</dbReference>
<dbReference type="Pfam" id="PF00975">
    <property type="entry name" value="Thioesterase"/>
    <property type="match status" value="1"/>
</dbReference>
<dbReference type="InterPro" id="IPR014043">
    <property type="entry name" value="Acyl_transferase_dom"/>
</dbReference>
<dbReference type="InterPro" id="IPR018201">
    <property type="entry name" value="Ketoacyl_synth_AS"/>
</dbReference>
<dbReference type="EMBL" id="AP012279">
    <property type="protein sequence ID" value="BAL78829.1"/>
    <property type="molecule type" value="Genomic_DNA"/>
</dbReference>
<keyword evidence="5" id="KW-0443">Lipid metabolism</keyword>
<evidence type="ECO:0000259" key="10">
    <source>
        <dbReference type="PROSITE" id="PS52019"/>
    </source>
</evidence>